<protein>
    <submittedName>
        <fullName evidence="1">Uncharacterized protein</fullName>
    </submittedName>
</protein>
<name>A0A8S1RV35_9CILI</name>
<evidence type="ECO:0000313" key="2">
    <source>
        <dbReference type="Proteomes" id="UP000692954"/>
    </source>
</evidence>
<dbReference type="EMBL" id="CAJJDN010000409">
    <property type="protein sequence ID" value="CAD8131212.1"/>
    <property type="molecule type" value="Genomic_DNA"/>
</dbReference>
<dbReference type="Proteomes" id="UP000692954">
    <property type="component" value="Unassembled WGS sequence"/>
</dbReference>
<comment type="caution">
    <text evidence="1">The sequence shown here is derived from an EMBL/GenBank/DDBJ whole genome shotgun (WGS) entry which is preliminary data.</text>
</comment>
<reference evidence="1" key="1">
    <citation type="submission" date="2021-01" db="EMBL/GenBank/DDBJ databases">
        <authorList>
            <consortium name="Genoscope - CEA"/>
            <person name="William W."/>
        </authorList>
    </citation>
    <scope>NUCLEOTIDE SEQUENCE</scope>
</reference>
<keyword evidence="2" id="KW-1185">Reference proteome</keyword>
<sequence>MRIKTTLDNTFLKQANNHKNIQNRDSKNIRNNIKIISNIMIKIKDDDFNKNNYSSEKYQKIKKEIIQNIGRNQKIILTSLDEQFILFNVGLMDQIYWQI</sequence>
<accession>A0A8S1RV35</accession>
<evidence type="ECO:0000313" key="1">
    <source>
        <dbReference type="EMBL" id="CAD8131212.1"/>
    </source>
</evidence>
<organism evidence="1 2">
    <name type="scientific">Paramecium sonneborni</name>
    <dbReference type="NCBI Taxonomy" id="65129"/>
    <lineage>
        <taxon>Eukaryota</taxon>
        <taxon>Sar</taxon>
        <taxon>Alveolata</taxon>
        <taxon>Ciliophora</taxon>
        <taxon>Intramacronucleata</taxon>
        <taxon>Oligohymenophorea</taxon>
        <taxon>Peniculida</taxon>
        <taxon>Parameciidae</taxon>
        <taxon>Paramecium</taxon>
    </lineage>
</organism>
<gene>
    <name evidence="1" type="ORF">PSON_ATCC_30995.1.T4090001</name>
</gene>
<proteinExistence type="predicted"/>
<dbReference type="AlphaFoldDB" id="A0A8S1RV35"/>